<dbReference type="Proteomes" id="UP000001072">
    <property type="component" value="Unassembled WGS sequence"/>
</dbReference>
<proteinExistence type="predicted"/>
<protein>
    <submittedName>
        <fullName evidence="1">Uncharacterized protein</fullName>
    </submittedName>
</protein>
<dbReference type="RefSeq" id="XP_007416835.1">
    <property type="nucleotide sequence ID" value="XM_007416773.1"/>
</dbReference>
<dbReference type="InParanoid" id="F4S637"/>
<accession>F4S637</accession>
<dbReference type="OrthoDB" id="509690at2759"/>
<organism evidence="2">
    <name type="scientific">Melampsora larici-populina (strain 98AG31 / pathotype 3-4-7)</name>
    <name type="common">Poplar leaf rust fungus</name>
    <dbReference type="NCBI Taxonomy" id="747676"/>
    <lineage>
        <taxon>Eukaryota</taxon>
        <taxon>Fungi</taxon>
        <taxon>Dikarya</taxon>
        <taxon>Basidiomycota</taxon>
        <taxon>Pucciniomycotina</taxon>
        <taxon>Pucciniomycetes</taxon>
        <taxon>Pucciniales</taxon>
        <taxon>Melampsoraceae</taxon>
        <taxon>Melampsora</taxon>
    </lineage>
</organism>
<gene>
    <name evidence="1" type="ORF">MELLADRAFT_79373</name>
</gene>
<reference evidence="2" key="1">
    <citation type="journal article" date="2011" name="Proc. Natl. Acad. Sci. U.S.A.">
        <title>Obligate biotrophy features unraveled by the genomic analysis of rust fungi.</title>
        <authorList>
            <person name="Duplessis S."/>
            <person name="Cuomo C.A."/>
            <person name="Lin Y.-C."/>
            <person name="Aerts A."/>
            <person name="Tisserant E."/>
            <person name="Veneault-Fourrey C."/>
            <person name="Joly D.L."/>
            <person name="Hacquard S."/>
            <person name="Amselem J."/>
            <person name="Cantarel B.L."/>
            <person name="Chiu R."/>
            <person name="Coutinho P.M."/>
            <person name="Feau N."/>
            <person name="Field M."/>
            <person name="Frey P."/>
            <person name="Gelhaye E."/>
            <person name="Goldberg J."/>
            <person name="Grabherr M.G."/>
            <person name="Kodira C.D."/>
            <person name="Kohler A."/>
            <person name="Kuees U."/>
            <person name="Lindquist E.A."/>
            <person name="Lucas S.M."/>
            <person name="Mago R."/>
            <person name="Mauceli E."/>
            <person name="Morin E."/>
            <person name="Murat C."/>
            <person name="Pangilinan J.L."/>
            <person name="Park R."/>
            <person name="Pearson M."/>
            <person name="Quesneville H."/>
            <person name="Rouhier N."/>
            <person name="Sakthikumar S."/>
            <person name="Salamov A.A."/>
            <person name="Schmutz J."/>
            <person name="Selles B."/>
            <person name="Shapiro H."/>
            <person name="Tanguay P."/>
            <person name="Tuskan G.A."/>
            <person name="Henrissat B."/>
            <person name="Van de Peer Y."/>
            <person name="Rouze P."/>
            <person name="Ellis J.G."/>
            <person name="Dodds P.N."/>
            <person name="Schein J.E."/>
            <person name="Zhong S."/>
            <person name="Hamelin R.C."/>
            <person name="Grigoriev I.V."/>
            <person name="Szabo L.J."/>
            <person name="Martin F."/>
        </authorList>
    </citation>
    <scope>NUCLEOTIDE SEQUENCE [LARGE SCALE GENOMIC DNA]</scope>
    <source>
        <strain evidence="2">98AG31 / pathotype 3-4-7</strain>
    </source>
</reference>
<dbReference type="KEGG" id="mlr:MELLADRAFT_79373"/>
<name>F4S637_MELLP</name>
<dbReference type="HOGENOM" id="CLU_1960065_0_0_1"/>
<dbReference type="GeneID" id="18933261"/>
<dbReference type="VEuPathDB" id="FungiDB:MELLADRAFT_79373"/>
<evidence type="ECO:0000313" key="1">
    <source>
        <dbReference type="EMBL" id="EGF99867.1"/>
    </source>
</evidence>
<dbReference type="STRING" id="747676.F4S637"/>
<keyword evidence="2" id="KW-1185">Reference proteome</keyword>
<sequence length="128" mass="14230">MGPNVISDYSALGSTRHAIEPHQRWSTGLLVERARVGQINLKNRGILGSGHGWAMGAGIIWSSIATKLMAQDPPSSKNFMVNSKTVEKLTEELNQDPSFDFNDPWTSLYQLQLQERVSDEVAKEILGY</sequence>
<evidence type="ECO:0000313" key="2">
    <source>
        <dbReference type="Proteomes" id="UP000001072"/>
    </source>
</evidence>
<dbReference type="AlphaFoldDB" id="F4S637"/>
<dbReference type="EMBL" id="GL883153">
    <property type="protein sequence ID" value="EGF99867.1"/>
    <property type="molecule type" value="Genomic_DNA"/>
</dbReference>